<feature type="compositionally biased region" description="Basic and acidic residues" evidence="4">
    <location>
        <begin position="1"/>
        <end position="26"/>
    </location>
</feature>
<evidence type="ECO:0000313" key="6">
    <source>
        <dbReference type="Proteomes" id="UP000678499"/>
    </source>
</evidence>
<feature type="region of interest" description="Disordered" evidence="4">
    <location>
        <begin position="237"/>
        <end position="328"/>
    </location>
</feature>
<keyword evidence="3" id="KW-0653">Protein transport</keyword>
<evidence type="ECO:0000256" key="2">
    <source>
        <dbReference type="ARBA" id="ARBA00022448"/>
    </source>
</evidence>
<feature type="compositionally biased region" description="Low complexity" evidence="4">
    <location>
        <begin position="200"/>
        <end position="213"/>
    </location>
</feature>
<sequence length="767" mass="85226">MDMAKDGDKDVKKDAGLLAKEADSRARNRQLSRRFNKNKRAKPEVQVAPKKGQSDDVEESVCAILAPDARRNKQQSAESSRIGLVSSPLSANVSARTSSAEASFAVSLNEVKERTDLRRDAGGYCRALLCGGGARTAAAARMRSAADVARKETCVQRVLSRLEQSAERPTLVLKLNNAMSGIQRELSGAEHRFGARKKSSSSSSAGRRAGVKAAGSVIPGQAVYRGRAVVREILSMRQSGGTHQEESLGFGSPEADDAAAAADNSESTSQVVLSGGLKSASGTASKTEQTSEKNKTPRRTPSGESVTGPDDNEDGVEEEGGDSGVRPPEVRFEDMLYLWDLNRDLKNLVHSRIRDLGMPKFLGMGIVNKGNVAPEIMLPELGPIPKVEAELREMIKRPSFKENRPCLGRIVFILAFVLAFESISALAHRARVRFGKLRLVLILASSGRRRCPQLREANKCAYSRILEASSFFGFGQGADIDIILHGSETRKMAEIKTEDGKKERHYLYYDGESVGGKVNVTLKKPGTKLEHQGIKIEFVGQIELYYDRGNHHEFTSLVKELARPGILAQNTSFTFEFNQVEKPYESYTGGNVRLRYFLRVTILRRISDIVREVDIIVHTLSSYPEINSSIKMEVGIEDCLHIEFEYNKSKYHLKDVIVGKIFFLLVRIKIKHMEIAIIKRETTGAGPNTFNENETITKYEIMDGAPVRGESIPIRLFLAGYDLSPSMRDINKKFSVKYYLNLVLVDEEERRYFKQQKERSSFKDGFL</sequence>
<dbReference type="PANTHER" id="PTHR12233">
    <property type="entry name" value="VACUOLAR PROTEIN SORTING 26 RELATED"/>
    <property type="match status" value="1"/>
</dbReference>
<evidence type="ECO:0000256" key="3">
    <source>
        <dbReference type="ARBA" id="ARBA00022927"/>
    </source>
</evidence>
<reference evidence="5" key="1">
    <citation type="submission" date="2020-11" db="EMBL/GenBank/DDBJ databases">
        <authorList>
            <person name="Tran Van P."/>
        </authorList>
    </citation>
    <scope>NUCLEOTIDE SEQUENCE</scope>
</reference>
<dbReference type="AlphaFoldDB" id="A0A7R9BJX9"/>
<evidence type="ECO:0000256" key="4">
    <source>
        <dbReference type="SAM" id="MobiDB-lite"/>
    </source>
</evidence>
<dbReference type="FunFam" id="2.60.40.640:FF:000001">
    <property type="entry name" value="Vacuolar protein sorting-associated protein 26A"/>
    <property type="match status" value="1"/>
</dbReference>
<dbReference type="Gene3D" id="2.60.40.640">
    <property type="match status" value="2"/>
</dbReference>
<dbReference type="EMBL" id="CAJPEX010000498">
    <property type="protein sequence ID" value="CAG0916028.1"/>
    <property type="molecule type" value="Genomic_DNA"/>
</dbReference>
<keyword evidence="6" id="KW-1185">Reference proteome</keyword>
<comment type="similarity">
    <text evidence="1">Belongs to the VPS26 family.</text>
</comment>
<feature type="compositionally biased region" description="Basic residues" evidence="4">
    <location>
        <begin position="27"/>
        <end position="40"/>
    </location>
</feature>
<evidence type="ECO:0000256" key="1">
    <source>
        <dbReference type="ARBA" id="ARBA00009100"/>
    </source>
</evidence>
<evidence type="ECO:0008006" key="7">
    <source>
        <dbReference type="Google" id="ProtNLM"/>
    </source>
</evidence>
<accession>A0A7R9BJX9</accession>
<dbReference type="GO" id="GO:0006886">
    <property type="term" value="P:intracellular protein transport"/>
    <property type="evidence" value="ECO:0007669"/>
    <property type="project" value="InterPro"/>
</dbReference>
<dbReference type="Proteomes" id="UP000678499">
    <property type="component" value="Unassembled WGS sequence"/>
</dbReference>
<organism evidence="5">
    <name type="scientific">Notodromas monacha</name>
    <dbReference type="NCBI Taxonomy" id="399045"/>
    <lineage>
        <taxon>Eukaryota</taxon>
        <taxon>Metazoa</taxon>
        <taxon>Ecdysozoa</taxon>
        <taxon>Arthropoda</taxon>
        <taxon>Crustacea</taxon>
        <taxon>Oligostraca</taxon>
        <taxon>Ostracoda</taxon>
        <taxon>Podocopa</taxon>
        <taxon>Podocopida</taxon>
        <taxon>Cypridocopina</taxon>
        <taxon>Cypridoidea</taxon>
        <taxon>Cyprididae</taxon>
        <taxon>Notodromas</taxon>
    </lineage>
</organism>
<dbReference type="InterPro" id="IPR014752">
    <property type="entry name" value="Arrestin-like_C"/>
</dbReference>
<protein>
    <recommendedName>
        <fullName evidence="7">Vacuolar protein sorting-associated protein 26B</fullName>
    </recommendedName>
</protein>
<dbReference type="InterPro" id="IPR028934">
    <property type="entry name" value="Vps26-related"/>
</dbReference>
<proteinExistence type="inferred from homology"/>
<gene>
    <name evidence="5" type="ORF">NMOB1V02_LOCUS3662</name>
</gene>
<feature type="compositionally biased region" description="Acidic residues" evidence="4">
    <location>
        <begin position="310"/>
        <end position="321"/>
    </location>
</feature>
<feature type="region of interest" description="Disordered" evidence="4">
    <location>
        <begin position="1"/>
        <end position="59"/>
    </location>
</feature>
<dbReference type="EMBL" id="OA882535">
    <property type="protein sequence ID" value="CAD7275876.1"/>
    <property type="molecule type" value="Genomic_DNA"/>
</dbReference>
<feature type="region of interest" description="Disordered" evidence="4">
    <location>
        <begin position="189"/>
        <end position="213"/>
    </location>
</feature>
<dbReference type="FunFam" id="2.60.40.640:FF:000015">
    <property type="entry name" value="Vacuolar protein sorting-associated protein 26"/>
    <property type="match status" value="1"/>
</dbReference>
<dbReference type="OrthoDB" id="3821113at2759"/>
<name>A0A7R9BJX9_9CRUS</name>
<dbReference type="Pfam" id="PF03643">
    <property type="entry name" value="Vps26"/>
    <property type="match status" value="1"/>
</dbReference>
<dbReference type="GO" id="GO:0030904">
    <property type="term" value="C:retromer complex"/>
    <property type="evidence" value="ECO:0007669"/>
    <property type="project" value="UniProtKB-ARBA"/>
</dbReference>
<evidence type="ECO:0000313" key="5">
    <source>
        <dbReference type="EMBL" id="CAD7275876.1"/>
    </source>
</evidence>
<keyword evidence="2" id="KW-0813">Transport</keyword>